<dbReference type="Gene3D" id="3.40.50.10850">
    <property type="entry name" value="Ntrc-like two-domain protein"/>
    <property type="match status" value="1"/>
</dbReference>
<keyword evidence="2" id="KW-1185">Reference proteome</keyword>
<gene>
    <name evidence="1" type="ORF">SAMN02910417_00052</name>
</gene>
<dbReference type="STRING" id="1732.SAMN02910417_00052"/>
<evidence type="ECO:0000313" key="1">
    <source>
        <dbReference type="EMBL" id="SDB01717.1"/>
    </source>
</evidence>
<name>A0A1G5ZZX3_EUBOX</name>
<dbReference type="OrthoDB" id="9777019at2"/>
<dbReference type="EMBL" id="FMXR01000004">
    <property type="protein sequence ID" value="SDB01717.1"/>
    <property type="molecule type" value="Genomic_DNA"/>
</dbReference>
<evidence type="ECO:0000313" key="2">
    <source>
        <dbReference type="Proteomes" id="UP000199228"/>
    </source>
</evidence>
<accession>A0A1G5ZZX3</accession>
<dbReference type="AlphaFoldDB" id="A0A1G5ZZX3"/>
<dbReference type="Proteomes" id="UP000199228">
    <property type="component" value="Unassembled WGS sequence"/>
</dbReference>
<protein>
    <submittedName>
        <fullName evidence="1">Uncharacterized protein</fullName>
    </submittedName>
</protein>
<reference evidence="1 2" key="1">
    <citation type="submission" date="2016-10" db="EMBL/GenBank/DDBJ databases">
        <authorList>
            <person name="de Groot N.N."/>
        </authorList>
    </citation>
    <scope>NUCLEOTIDE SEQUENCE [LARGE SCALE GENOMIC DNA]</scope>
    <source>
        <strain evidence="1 2">DSM 3217</strain>
    </source>
</reference>
<dbReference type="RefSeq" id="WP_090170756.1">
    <property type="nucleotide sequence ID" value="NZ_FMXR01000004.1"/>
</dbReference>
<organism evidence="1 2">
    <name type="scientific">Eubacterium oxidoreducens</name>
    <dbReference type="NCBI Taxonomy" id="1732"/>
    <lineage>
        <taxon>Bacteria</taxon>
        <taxon>Bacillati</taxon>
        <taxon>Bacillota</taxon>
        <taxon>Clostridia</taxon>
        <taxon>Eubacteriales</taxon>
        <taxon>Eubacteriaceae</taxon>
        <taxon>Eubacterium</taxon>
    </lineage>
</organism>
<sequence length="317" mass="37048">MSIKQIVICDTQKVYVDRLLMRLQQQKERHLSYIGITNPDDFTKEDATSSLYLMAEPFWIPVLLEGIEHRTILLSGDYVPKWLMGYPVINKYQDYQNILRGIFGSELWNDFFAQDNKALQSSLSITGIYSPSAHPDVVYYAISYTKRLQKKSLFIPVLQNGFYIFCSQYEVQKDLLDVLYLMDMKGENFDLRGFIHKVFDVDVILPPFVSGAASRLGREQIVNLLRLVQQRTDYEEVVLCFDCLAEDYYELFDSFSKKILLESNGPYARHAQKQFQENIRLHYGADREDDYVHVELPVTQVYDPDQLCVSEMEERIC</sequence>
<proteinExistence type="predicted"/>